<dbReference type="Gene3D" id="2.60.40.1890">
    <property type="entry name" value="PCu(A)C copper chaperone"/>
    <property type="match status" value="1"/>
</dbReference>
<keyword evidence="2" id="KW-0732">Signal</keyword>
<evidence type="ECO:0000256" key="2">
    <source>
        <dbReference type="SAM" id="SignalP"/>
    </source>
</evidence>
<dbReference type="SUPFAM" id="SSF110087">
    <property type="entry name" value="DR1885-like metal-binding protein"/>
    <property type="match status" value="1"/>
</dbReference>
<gene>
    <name evidence="3" type="ORF">SAMN04488005_1249</name>
</gene>
<evidence type="ECO:0000256" key="1">
    <source>
        <dbReference type="SAM" id="MobiDB-lite"/>
    </source>
</evidence>
<dbReference type="AlphaFoldDB" id="A0A1I6G8P7"/>
<reference evidence="4" key="1">
    <citation type="submission" date="2016-10" db="EMBL/GenBank/DDBJ databases">
        <authorList>
            <person name="Varghese N."/>
            <person name="Submissions S."/>
        </authorList>
    </citation>
    <scope>NUCLEOTIDE SEQUENCE [LARGE SCALE GENOMIC DNA]</scope>
    <source>
        <strain evidence="4">DSM 26879</strain>
    </source>
</reference>
<dbReference type="PANTHER" id="PTHR36302:SF1">
    <property type="entry name" value="COPPER CHAPERONE PCU(A)C"/>
    <property type="match status" value="1"/>
</dbReference>
<proteinExistence type="predicted"/>
<feature type="signal peptide" evidence="2">
    <location>
        <begin position="1"/>
        <end position="21"/>
    </location>
</feature>
<dbReference type="InterPro" id="IPR036182">
    <property type="entry name" value="PCuAC_sf"/>
</dbReference>
<evidence type="ECO:0000313" key="4">
    <source>
        <dbReference type="Proteomes" id="UP000199478"/>
    </source>
</evidence>
<dbReference type="STRING" id="390270.SAMN04488005_1249"/>
<feature type="chain" id="PRO_5011699689" description="Copper(I)-binding protein" evidence="2">
    <location>
        <begin position="22"/>
        <end position="171"/>
    </location>
</feature>
<organism evidence="3 4">
    <name type="scientific">Yoonia tamlensis</name>
    <dbReference type="NCBI Taxonomy" id="390270"/>
    <lineage>
        <taxon>Bacteria</taxon>
        <taxon>Pseudomonadati</taxon>
        <taxon>Pseudomonadota</taxon>
        <taxon>Alphaproteobacteria</taxon>
        <taxon>Rhodobacterales</taxon>
        <taxon>Paracoccaceae</taxon>
        <taxon>Yoonia</taxon>
    </lineage>
</organism>
<dbReference type="EMBL" id="FOYP01000001">
    <property type="protein sequence ID" value="SFR38554.1"/>
    <property type="molecule type" value="Genomic_DNA"/>
</dbReference>
<dbReference type="Pfam" id="PF04314">
    <property type="entry name" value="PCuAC"/>
    <property type="match status" value="1"/>
</dbReference>
<accession>A0A1I6G8P7</accession>
<dbReference type="OrthoDB" id="9796962at2"/>
<dbReference type="RefSeq" id="WP_090197749.1">
    <property type="nucleotide sequence ID" value="NZ_FOYP01000001.1"/>
</dbReference>
<sequence length="171" mass="18323">MKLTTLLTTAALTFAATGAWAESEINVMHATAFETAPTAMAGGGFLHIHNTGDSDDVLVDVRADYPRVEIHTTEFTDGVAKMMHVAGIPVPAGEMVVLEPGGYHVMFMGLQGTPFTLGDMIPATLVFEQAGEIDIMFKVIARDAAHGGMDHDSMDHDAMDHDDANHSDMNH</sequence>
<dbReference type="InterPro" id="IPR007410">
    <property type="entry name" value="LpqE-like"/>
</dbReference>
<protein>
    <recommendedName>
        <fullName evidence="5">Copper(I)-binding protein</fullName>
    </recommendedName>
</protein>
<feature type="region of interest" description="Disordered" evidence="1">
    <location>
        <begin position="151"/>
        <end position="171"/>
    </location>
</feature>
<dbReference type="PANTHER" id="PTHR36302">
    <property type="entry name" value="BLR7088 PROTEIN"/>
    <property type="match status" value="1"/>
</dbReference>
<keyword evidence="4" id="KW-1185">Reference proteome</keyword>
<evidence type="ECO:0000313" key="3">
    <source>
        <dbReference type="EMBL" id="SFR38554.1"/>
    </source>
</evidence>
<evidence type="ECO:0008006" key="5">
    <source>
        <dbReference type="Google" id="ProtNLM"/>
    </source>
</evidence>
<dbReference type="InterPro" id="IPR058248">
    <property type="entry name" value="Lxx211020-like"/>
</dbReference>
<name>A0A1I6G8P7_9RHOB</name>
<dbReference type="Proteomes" id="UP000199478">
    <property type="component" value="Unassembled WGS sequence"/>
</dbReference>